<feature type="coiled-coil region" evidence="1">
    <location>
        <begin position="18"/>
        <end position="49"/>
    </location>
</feature>
<gene>
    <name evidence="3" type="ORF">HaLaN_14153</name>
</gene>
<name>A0A699Z7T2_HAELA</name>
<keyword evidence="1" id="KW-0175">Coiled coil</keyword>
<protein>
    <submittedName>
        <fullName evidence="3">PCI domain-containing protein</fullName>
    </submittedName>
</protein>
<evidence type="ECO:0000313" key="3">
    <source>
        <dbReference type="EMBL" id="GFH17500.1"/>
    </source>
</evidence>
<feature type="region of interest" description="Disordered" evidence="2">
    <location>
        <begin position="77"/>
        <end position="113"/>
    </location>
</feature>
<feature type="compositionally biased region" description="Basic and acidic residues" evidence="2">
    <location>
        <begin position="86"/>
        <end position="105"/>
    </location>
</feature>
<evidence type="ECO:0000256" key="1">
    <source>
        <dbReference type="SAM" id="Coils"/>
    </source>
</evidence>
<accession>A0A699Z7T2</accession>
<sequence length="113" mass="12304">LHQAEALITSIEARVAYANQASETADKKRAEAQAKAEEMKKNVKAELELRSADMMLDDPTAGLAELMEEDRFDGQLGAGALTGLAGERERQDRAAPRQGGRRWEGRPAMPKPG</sequence>
<proteinExistence type="predicted"/>
<dbReference type="Proteomes" id="UP000485058">
    <property type="component" value="Unassembled WGS sequence"/>
</dbReference>
<organism evidence="3 4">
    <name type="scientific">Haematococcus lacustris</name>
    <name type="common">Green alga</name>
    <name type="synonym">Haematococcus pluvialis</name>
    <dbReference type="NCBI Taxonomy" id="44745"/>
    <lineage>
        <taxon>Eukaryota</taxon>
        <taxon>Viridiplantae</taxon>
        <taxon>Chlorophyta</taxon>
        <taxon>core chlorophytes</taxon>
        <taxon>Chlorophyceae</taxon>
        <taxon>CS clade</taxon>
        <taxon>Chlamydomonadales</taxon>
        <taxon>Haematococcaceae</taxon>
        <taxon>Haematococcus</taxon>
    </lineage>
</organism>
<feature type="non-terminal residue" evidence="3">
    <location>
        <position position="1"/>
    </location>
</feature>
<keyword evidence="4" id="KW-1185">Reference proteome</keyword>
<dbReference type="EMBL" id="BLLF01001158">
    <property type="protein sequence ID" value="GFH17500.1"/>
    <property type="molecule type" value="Genomic_DNA"/>
</dbReference>
<dbReference type="AlphaFoldDB" id="A0A699Z7T2"/>
<evidence type="ECO:0000256" key="2">
    <source>
        <dbReference type="SAM" id="MobiDB-lite"/>
    </source>
</evidence>
<evidence type="ECO:0000313" key="4">
    <source>
        <dbReference type="Proteomes" id="UP000485058"/>
    </source>
</evidence>
<reference evidence="3 4" key="1">
    <citation type="submission" date="2020-02" db="EMBL/GenBank/DDBJ databases">
        <title>Draft genome sequence of Haematococcus lacustris strain NIES-144.</title>
        <authorList>
            <person name="Morimoto D."/>
            <person name="Nakagawa S."/>
            <person name="Yoshida T."/>
            <person name="Sawayama S."/>
        </authorList>
    </citation>
    <scope>NUCLEOTIDE SEQUENCE [LARGE SCALE GENOMIC DNA]</scope>
    <source>
        <strain evidence="3 4">NIES-144</strain>
    </source>
</reference>
<comment type="caution">
    <text evidence="3">The sequence shown here is derived from an EMBL/GenBank/DDBJ whole genome shotgun (WGS) entry which is preliminary data.</text>
</comment>
<feature type="non-terminal residue" evidence="3">
    <location>
        <position position="113"/>
    </location>
</feature>